<dbReference type="Pfam" id="PF10221">
    <property type="entry name" value="Mat89Bb"/>
    <property type="match status" value="1"/>
</dbReference>
<evidence type="ECO:0000256" key="2">
    <source>
        <dbReference type="ARBA" id="ARBA00004496"/>
    </source>
</evidence>
<comment type="similarity">
    <text evidence="8">Belongs to the Integrator subunit 13 family.</text>
</comment>
<dbReference type="PANTHER" id="PTHR12955">
    <property type="entry name" value="SARCOMA ANTIGEN NY-SAR-95-RELATED"/>
    <property type="match status" value="1"/>
</dbReference>
<reference evidence="10" key="1">
    <citation type="journal article" date="2023" name="Mol. Biol. Evol.">
        <title>Third-Generation Sequencing Reveals the Adaptive Role of the Epigenome in Three Deep-Sea Polychaetes.</title>
        <authorList>
            <person name="Perez M."/>
            <person name="Aroh O."/>
            <person name="Sun Y."/>
            <person name="Lan Y."/>
            <person name="Juniper S.K."/>
            <person name="Young C.R."/>
            <person name="Angers B."/>
            <person name="Qian P.Y."/>
        </authorList>
    </citation>
    <scope>NUCLEOTIDE SEQUENCE</scope>
    <source>
        <strain evidence="10">R07B-5</strain>
    </source>
</reference>
<comment type="caution">
    <text evidence="10">The sequence shown here is derived from an EMBL/GenBank/DDBJ whole genome shotgun (WGS) entry which is preliminary data.</text>
</comment>
<gene>
    <name evidence="10" type="ORF">NP493_640g02022</name>
</gene>
<dbReference type="GO" id="GO:0032039">
    <property type="term" value="C:integrator complex"/>
    <property type="evidence" value="ECO:0007669"/>
    <property type="project" value="TreeGrafter"/>
</dbReference>
<feature type="region of interest" description="Disordered" evidence="9">
    <location>
        <begin position="629"/>
        <end position="660"/>
    </location>
</feature>
<dbReference type="AlphaFoldDB" id="A0AAD9KSP5"/>
<accession>A0AAD9KSP5</accession>
<proteinExistence type="inferred from homology"/>
<keyword evidence="4" id="KW-0132">Cell division</keyword>
<keyword evidence="5" id="KW-0498">Mitosis</keyword>
<keyword evidence="7" id="KW-0131">Cell cycle</keyword>
<keyword evidence="11" id="KW-1185">Reference proteome</keyword>
<protein>
    <submittedName>
        <fullName evidence="10">Uncharacterized protein</fullName>
    </submittedName>
</protein>
<dbReference type="GO" id="GO:0007346">
    <property type="term" value="P:regulation of mitotic cell cycle"/>
    <property type="evidence" value="ECO:0007669"/>
    <property type="project" value="TreeGrafter"/>
</dbReference>
<keyword evidence="3" id="KW-0963">Cytoplasm</keyword>
<dbReference type="Proteomes" id="UP001209878">
    <property type="component" value="Unassembled WGS sequence"/>
</dbReference>
<dbReference type="EMBL" id="JAODUO010000640">
    <property type="protein sequence ID" value="KAK2176787.1"/>
    <property type="molecule type" value="Genomic_DNA"/>
</dbReference>
<comment type="subcellular location">
    <subcellularLocation>
        <location evidence="2">Cytoplasm</location>
    </subcellularLocation>
    <subcellularLocation>
        <location evidence="1">Nucleus</location>
    </subcellularLocation>
</comment>
<keyword evidence="6" id="KW-0539">Nucleus</keyword>
<dbReference type="InterPro" id="IPR019355">
    <property type="entry name" value="Cell_cycle_regulator_Mat89Bb"/>
</dbReference>
<evidence type="ECO:0000256" key="5">
    <source>
        <dbReference type="ARBA" id="ARBA00022776"/>
    </source>
</evidence>
<feature type="region of interest" description="Disordered" evidence="9">
    <location>
        <begin position="704"/>
        <end position="725"/>
    </location>
</feature>
<evidence type="ECO:0000256" key="4">
    <source>
        <dbReference type="ARBA" id="ARBA00022618"/>
    </source>
</evidence>
<dbReference type="GO" id="GO:0051301">
    <property type="term" value="P:cell division"/>
    <property type="evidence" value="ECO:0007669"/>
    <property type="project" value="UniProtKB-KW"/>
</dbReference>
<organism evidence="10 11">
    <name type="scientific">Ridgeia piscesae</name>
    <name type="common">Tubeworm</name>
    <dbReference type="NCBI Taxonomy" id="27915"/>
    <lineage>
        <taxon>Eukaryota</taxon>
        <taxon>Metazoa</taxon>
        <taxon>Spiralia</taxon>
        <taxon>Lophotrochozoa</taxon>
        <taxon>Annelida</taxon>
        <taxon>Polychaeta</taxon>
        <taxon>Sedentaria</taxon>
        <taxon>Canalipalpata</taxon>
        <taxon>Sabellida</taxon>
        <taxon>Siboglinidae</taxon>
        <taxon>Ridgeia</taxon>
    </lineage>
</organism>
<evidence type="ECO:0000256" key="6">
    <source>
        <dbReference type="ARBA" id="ARBA00023242"/>
    </source>
</evidence>
<dbReference type="GO" id="GO:0005737">
    <property type="term" value="C:cytoplasm"/>
    <property type="evidence" value="ECO:0007669"/>
    <property type="project" value="UniProtKB-SubCell"/>
</dbReference>
<name>A0AAD9KSP5_RIDPI</name>
<dbReference type="SUPFAM" id="SSF82171">
    <property type="entry name" value="DPP6 N-terminal domain-like"/>
    <property type="match status" value="1"/>
</dbReference>
<evidence type="ECO:0000256" key="1">
    <source>
        <dbReference type="ARBA" id="ARBA00004123"/>
    </source>
</evidence>
<evidence type="ECO:0000313" key="11">
    <source>
        <dbReference type="Proteomes" id="UP001209878"/>
    </source>
</evidence>
<evidence type="ECO:0000313" key="10">
    <source>
        <dbReference type="EMBL" id="KAK2176787.1"/>
    </source>
</evidence>
<dbReference type="PANTHER" id="PTHR12955:SF1">
    <property type="entry name" value="INTEGRATOR COMPLEX SUBUNIT 13"/>
    <property type="match status" value="1"/>
</dbReference>
<evidence type="ECO:0000256" key="9">
    <source>
        <dbReference type="SAM" id="MobiDB-lite"/>
    </source>
</evidence>
<evidence type="ECO:0000256" key="8">
    <source>
        <dbReference type="ARBA" id="ARBA00061603"/>
    </source>
</evidence>
<dbReference type="GO" id="GO:0051642">
    <property type="term" value="P:centrosome localization"/>
    <property type="evidence" value="ECO:0007669"/>
    <property type="project" value="TreeGrafter"/>
</dbReference>
<evidence type="ECO:0000256" key="7">
    <source>
        <dbReference type="ARBA" id="ARBA00023306"/>
    </source>
</evidence>
<sequence length="725" mass="79982">MVSHVTTAMMLLMSPTGRSVMLSHVTNRLVSDVSISPTGRSVMLSHVTNRWSVMCHINNRLVSDVSYQQQVVSDVVSCQQQVVSDVLMSPTGRSVMLSHVTNRLVSDVSFNNRSVSDLSHVTNRWSVMCHSTTGRSVMCLMSPTGRSVMCLMSPTGWSVMLSHVTNRSVSDVSHVTNRLVSDVLMSPTGRSVMCLMSPTGRSVMLSHVTNRSVSDVVSCHQQVVSDVSFNNRSVSDVVSVPTVGMMAHVTQQLVSDVSYTNRSVSDVVSFTTVAVCLMSPTGGRSVMLSHVTNRLVSDVLMSPTGRSVMLSHVTNRLVSDVLMSPTGRSVMLSHVTNRSVSDVSHVTNRSVSDVLMSPTGRSVMLSHVTNRSVSDVVSCHQQVGRSVMLEQPRKTGNKVISHMLTSHGGEIYIHILMTSRSILEDPPSISEGSGGRITDYRINDFGEMMRQNWLAPVADVSGFEELPIQRARSQLERITRHWPLVIGDTIIFNLLPQVQPLPSLIIKETMSESESLECKKAIYRLVSMESHNEPLPVPPSGTRGKGPKREEQYRQMWSELEKFVRAHAGSSSMHHKVLECVLECKKPSVDDGHGGSPTGEDRKPSLLELEQAAWKELDRYEKVPDRRDTLKIDTPESPPPTKRIKAEKPHAISRTTGKHSHTYTCHESLLSMWTSRLKAQHSNHHAEFAGRAESNGHKADLYIHLNDNPKGNKKNGGMPGKTNGT</sequence>
<evidence type="ECO:0000256" key="3">
    <source>
        <dbReference type="ARBA" id="ARBA00022490"/>
    </source>
</evidence>